<dbReference type="InterPro" id="IPR048567">
    <property type="entry name" value="CyanoTRADDas_TM"/>
</dbReference>
<dbReference type="AlphaFoldDB" id="A0A5P8WDB0"/>
<dbReference type="Pfam" id="PF20712">
    <property type="entry name" value="CyanoTRADDas_TM"/>
    <property type="match status" value="1"/>
</dbReference>
<organism evidence="3 4">
    <name type="scientific">Nostoc sphaeroides CCNUC1</name>
    <dbReference type="NCBI Taxonomy" id="2653204"/>
    <lineage>
        <taxon>Bacteria</taxon>
        <taxon>Bacillati</taxon>
        <taxon>Cyanobacteriota</taxon>
        <taxon>Cyanophyceae</taxon>
        <taxon>Nostocales</taxon>
        <taxon>Nostocaceae</taxon>
        <taxon>Nostoc</taxon>
    </lineage>
</organism>
<keyword evidence="1" id="KW-1133">Transmembrane helix</keyword>
<keyword evidence="4" id="KW-1185">Reference proteome</keyword>
<keyword evidence="1" id="KW-0812">Transmembrane</keyword>
<dbReference type="KEGG" id="nsh:GXM_08055"/>
<evidence type="ECO:0000313" key="3">
    <source>
        <dbReference type="EMBL" id="QFS50561.1"/>
    </source>
</evidence>
<protein>
    <recommendedName>
        <fullName evidence="2">Cyanobacterial TRADD-N associated 2 transmembrane domain-containing protein</fullName>
    </recommendedName>
</protein>
<evidence type="ECO:0000259" key="2">
    <source>
        <dbReference type="Pfam" id="PF20712"/>
    </source>
</evidence>
<dbReference type="EMBL" id="CP045227">
    <property type="protein sequence ID" value="QFS50561.1"/>
    <property type="molecule type" value="Genomic_DNA"/>
</dbReference>
<evidence type="ECO:0000313" key="4">
    <source>
        <dbReference type="Proteomes" id="UP000326678"/>
    </source>
</evidence>
<reference evidence="3 4" key="1">
    <citation type="submission" date="2019-10" db="EMBL/GenBank/DDBJ databases">
        <title>Genomic and transcriptomic insights into the perfect genentic adaptation of a filamentous nitrogen-fixing cyanobacterium to rice fields.</title>
        <authorList>
            <person name="Chen Z."/>
        </authorList>
    </citation>
    <scope>NUCLEOTIDE SEQUENCE [LARGE SCALE GENOMIC DNA]</scope>
    <source>
        <strain evidence="3">CCNUC1</strain>
    </source>
</reference>
<proteinExistence type="predicted"/>
<feature type="domain" description="Cyanobacterial TRADD-N associated 2 transmembrane" evidence="2">
    <location>
        <begin position="27"/>
        <end position="86"/>
    </location>
</feature>
<accession>A0A5P8WDB0</accession>
<dbReference type="Proteomes" id="UP000326678">
    <property type="component" value="Chromosome Gxm2"/>
</dbReference>
<name>A0A5P8WDB0_9NOSO</name>
<feature type="transmembrane region" description="Helical" evidence="1">
    <location>
        <begin position="34"/>
        <end position="56"/>
    </location>
</feature>
<evidence type="ECO:0000256" key="1">
    <source>
        <dbReference type="SAM" id="Phobius"/>
    </source>
</evidence>
<keyword evidence="1" id="KW-0472">Membrane</keyword>
<gene>
    <name evidence="3" type="ORF">GXM_08055</name>
</gene>
<sequence length="97" mass="10883">MQFKFFSKPENNNHNSDIKEEIIRELLHMTRKSYNLALGITAASALMTLFGVGLFYCKRVSEASLTASGGVLTTLASVQHTKQKKEELCEMLNKLSE</sequence>
<dbReference type="RefSeq" id="WP_152591513.1">
    <property type="nucleotide sequence ID" value="NZ_CP045227.1"/>
</dbReference>